<proteinExistence type="predicted"/>
<accession>A0A1D1V5W6</accession>
<evidence type="ECO:0000256" key="1">
    <source>
        <dbReference type="SAM" id="Phobius"/>
    </source>
</evidence>
<dbReference type="SUPFAM" id="SSF81321">
    <property type="entry name" value="Family A G protein-coupled receptor-like"/>
    <property type="match status" value="1"/>
</dbReference>
<gene>
    <name evidence="2" type="primary">RvY_08446-1</name>
    <name evidence="2" type="synonym">RvY_08446.1</name>
    <name evidence="2" type="ORF">RvY_08446</name>
</gene>
<keyword evidence="1" id="KW-0812">Transmembrane</keyword>
<dbReference type="EMBL" id="BDGG01000004">
    <property type="protein sequence ID" value="GAU97091.1"/>
    <property type="molecule type" value="Genomic_DNA"/>
</dbReference>
<keyword evidence="3" id="KW-1185">Reference proteome</keyword>
<protein>
    <recommendedName>
        <fullName evidence="4">G-protein coupled receptors family 1 profile domain-containing protein</fullName>
    </recommendedName>
</protein>
<name>A0A1D1V5W6_RAMVA</name>
<organism evidence="2 3">
    <name type="scientific">Ramazzottius varieornatus</name>
    <name type="common">Water bear</name>
    <name type="synonym">Tardigrade</name>
    <dbReference type="NCBI Taxonomy" id="947166"/>
    <lineage>
        <taxon>Eukaryota</taxon>
        <taxon>Metazoa</taxon>
        <taxon>Ecdysozoa</taxon>
        <taxon>Tardigrada</taxon>
        <taxon>Eutardigrada</taxon>
        <taxon>Parachela</taxon>
        <taxon>Hypsibioidea</taxon>
        <taxon>Ramazzottiidae</taxon>
        <taxon>Ramazzottius</taxon>
    </lineage>
</organism>
<evidence type="ECO:0000313" key="3">
    <source>
        <dbReference type="Proteomes" id="UP000186922"/>
    </source>
</evidence>
<keyword evidence="1" id="KW-0472">Membrane</keyword>
<dbReference type="Proteomes" id="UP000186922">
    <property type="component" value="Unassembled WGS sequence"/>
</dbReference>
<dbReference type="AlphaFoldDB" id="A0A1D1V5W6"/>
<comment type="caution">
    <text evidence="2">The sequence shown here is derived from an EMBL/GenBank/DDBJ whole genome shotgun (WGS) entry which is preliminary data.</text>
</comment>
<reference evidence="2 3" key="1">
    <citation type="journal article" date="2016" name="Nat. Commun.">
        <title>Extremotolerant tardigrade genome and improved radiotolerance of human cultured cells by tardigrade-unique protein.</title>
        <authorList>
            <person name="Hashimoto T."/>
            <person name="Horikawa D.D."/>
            <person name="Saito Y."/>
            <person name="Kuwahara H."/>
            <person name="Kozuka-Hata H."/>
            <person name="Shin-I T."/>
            <person name="Minakuchi Y."/>
            <person name="Ohishi K."/>
            <person name="Motoyama A."/>
            <person name="Aizu T."/>
            <person name="Enomoto A."/>
            <person name="Kondo K."/>
            <person name="Tanaka S."/>
            <person name="Hara Y."/>
            <person name="Koshikawa S."/>
            <person name="Sagara H."/>
            <person name="Miura T."/>
            <person name="Yokobori S."/>
            <person name="Miyagawa K."/>
            <person name="Suzuki Y."/>
            <person name="Kubo T."/>
            <person name="Oyama M."/>
            <person name="Kohara Y."/>
            <person name="Fujiyama A."/>
            <person name="Arakawa K."/>
            <person name="Katayama T."/>
            <person name="Toyoda A."/>
            <person name="Kunieda T."/>
        </authorList>
    </citation>
    <scope>NUCLEOTIDE SEQUENCE [LARGE SCALE GENOMIC DNA]</scope>
    <source>
        <strain evidence="2 3">YOKOZUNA-1</strain>
    </source>
</reference>
<feature type="transmembrane region" description="Helical" evidence="1">
    <location>
        <begin position="33"/>
        <end position="61"/>
    </location>
</feature>
<dbReference type="Gene3D" id="1.20.1070.10">
    <property type="entry name" value="Rhodopsin 7-helix transmembrane proteins"/>
    <property type="match status" value="1"/>
</dbReference>
<sequence>MENFTWKVLAVNCSNSTIFALANFSSSLSGTTIVWTTAYIINFVIKLSALLINATLLILFLKCKSTRTPFNVYLFNLSFANTAHVFFYYSLTLINDFVHFRGPPPHALCIAFRSSNQLFSVGITNSHFLSSLSTVSGQLSVLFRTVITTKDPRSDDRFYYA</sequence>
<keyword evidence="1" id="KW-1133">Transmembrane helix</keyword>
<evidence type="ECO:0000313" key="2">
    <source>
        <dbReference type="EMBL" id="GAU97091.1"/>
    </source>
</evidence>
<evidence type="ECO:0008006" key="4">
    <source>
        <dbReference type="Google" id="ProtNLM"/>
    </source>
</evidence>
<feature type="transmembrane region" description="Helical" evidence="1">
    <location>
        <begin position="73"/>
        <end position="91"/>
    </location>
</feature>